<keyword evidence="2" id="KW-1185">Reference proteome</keyword>
<dbReference type="Proteomes" id="UP000478052">
    <property type="component" value="Unassembled WGS sequence"/>
</dbReference>
<protein>
    <submittedName>
        <fullName evidence="1">Uncharacterized protein</fullName>
    </submittedName>
</protein>
<comment type="caution">
    <text evidence="1">The sequence shown here is derived from an EMBL/GenBank/DDBJ whole genome shotgun (WGS) entry which is preliminary data.</text>
</comment>
<evidence type="ECO:0000313" key="2">
    <source>
        <dbReference type="Proteomes" id="UP000478052"/>
    </source>
</evidence>
<gene>
    <name evidence="1" type="ORF">FWK35_00014216</name>
</gene>
<sequence length="159" mass="17620">MMTSLRDTVKEYNDECMAITTPLMKRISCGLSECGEMLFIDASGNADRQFCAGGLPVGVIIQSVLSLILVLTSQLFSRTGSIADNSALYKKKTFTYVPPTLPAELIESTSYTLDFAPRKFVQIGIDPSEKLQVFVHLLTSSRYVTTDFLEKIFAFMGHI</sequence>
<organism evidence="1 2">
    <name type="scientific">Aphis craccivora</name>
    <name type="common">Cowpea aphid</name>
    <dbReference type="NCBI Taxonomy" id="307492"/>
    <lineage>
        <taxon>Eukaryota</taxon>
        <taxon>Metazoa</taxon>
        <taxon>Ecdysozoa</taxon>
        <taxon>Arthropoda</taxon>
        <taxon>Hexapoda</taxon>
        <taxon>Insecta</taxon>
        <taxon>Pterygota</taxon>
        <taxon>Neoptera</taxon>
        <taxon>Paraneoptera</taxon>
        <taxon>Hemiptera</taxon>
        <taxon>Sternorrhyncha</taxon>
        <taxon>Aphidomorpha</taxon>
        <taxon>Aphidoidea</taxon>
        <taxon>Aphididae</taxon>
        <taxon>Aphidini</taxon>
        <taxon>Aphis</taxon>
        <taxon>Aphis</taxon>
    </lineage>
</organism>
<reference evidence="1 2" key="1">
    <citation type="submission" date="2019-08" db="EMBL/GenBank/DDBJ databases">
        <title>Whole genome of Aphis craccivora.</title>
        <authorList>
            <person name="Voronova N.V."/>
            <person name="Shulinski R.S."/>
            <person name="Bandarenka Y.V."/>
            <person name="Zhorov D.G."/>
            <person name="Warner D."/>
        </authorList>
    </citation>
    <scope>NUCLEOTIDE SEQUENCE [LARGE SCALE GENOMIC DNA]</scope>
    <source>
        <strain evidence="1">180601</strain>
        <tissue evidence="1">Whole Body</tissue>
    </source>
</reference>
<name>A0A6G0Y7Y8_APHCR</name>
<proteinExistence type="predicted"/>
<accession>A0A6G0Y7Y8</accession>
<dbReference type="EMBL" id="VUJU01005529">
    <property type="protein sequence ID" value="KAF0750963.1"/>
    <property type="molecule type" value="Genomic_DNA"/>
</dbReference>
<dbReference type="AlphaFoldDB" id="A0A6G0Y7Y8"/>
<evidence type="ECO:0000313" key="1">
    <source>
        <dbReference type="EMBL" id="KAF0750963.1"/>
    </source>
</evidence>